<feature type="region of interest" description="Disordered" evidence="1">
    <location>
        <begin position="18"/>
        <end position="40"/>
    </location>
</feature>
<protein>
    <submittedName>
        <fullName evidence="2">Uncharacterized protein</fullName>
    </submittedName>
</protein>
<organism evidence="2 3">
    <name type="scientific">Agrobacterium tumefaciens</name>
    <dbReference type="NCBI Taxonomy" id="358"/>
    <lineage>
        <taxon>Bacteria</taxon>
        <taxon>Pseudomonadati</taxon>
        <taxon>Pseudomonadota</taxon>
        <taxon>Alphaproteobacteria</taxon>
        <taxon>Hyphomicrobiales</taxon>
        <taxon>Rhizobiaceae</taxon>
        <taxon>Rhizobium/Agrobacterium group</taxon>
        <taxon>Agrobacterium</taxon>
        <taxon>Agrobacterium tumefaciens complex</taxon>
    </lineage>
</organism>
<reference evidence="2 3" key="1">
    <citation type="submission" date="2019-04" db="EMBL/GenBank/DDBJ databases">
        <title>Complete genome sequence of Agrobacterium tumefaciens CFBP7129.</title>
        <authorList>
            <person name="Haryono M."/>
            <person name="Lin Y.-C."/>
            <person name="Lai E.-M."/>
            <person name="Kuo C.-H."/>
        </authorList>
    </citation>
    <scope>NUCLEOTIDE SEQUENCE [LARGE SCALE GENOMIC DNA]</scope>
    <source>
        <strain evidence="2 3">CFBP7129</strain>
        <plasmid evidence="3">patcfbp7129a</plasmid>
    </source>
</reference>
<evidence type="ECO:0000313" key="2">
    <source>
        <dbReference type="EMBL" id="QCL97653.1"/>
    </source>
</evidence>
<proteinExistence type="predicted"/>
<evidence type="ECO:0000256" key="1">
    <source>
        <dbReference type="SAM" id="MobiDB-lite"/>
    </source>
</evidence>
<gene>
    <name evidence="2" type="ORF">CFBP7129_25795</name>
</gene>
<dbReference type="Proteomes" id="UP000298649">
    <property type="component" value="Plasmid pAtCFBP7129a"/>
</dbReference>
<evidence type="ECO:0000313" key="3">
    <source>
        <dbReference type="Proteomes" id="UP000298649"/>
    </source>
</evidence>
<dbReference type="EMBL" id="CP039924">
    <property type="protein sequence ID" value="QCL97653.1"/>
    <property type="molecule type" value="Genomic_DNA"/>
</dbReference>
<sequence length="78" mass="9025">MRSGRTFSWCPWRPRRNRKARLSGRSPRAGPTFSAQVDDRYVRQRRRDRFRVNLTNARGNLPAPPLPANTCKKAFGAL</sequence>
<geneLocation type="plasmid" evidence="3">
    <name>patcfbp7129a</name>
</geneLocation>
<accession>A0A4D7Z524</accession>
<dbReference type="AlphaFoldDB" id="A0A4D7Z524"/>
<keyword evidence="2" id="KW-0614">Plasmid</keyword>
<name>A0A4D7Z524_AGRTU</name>